<gene>
    <name evidence="2" type="ORF">HYW89_01435</name>
</gene>
<dbReference type="SMART" id="SM00507">
    <property type="entry name" value="HNHc"/>
    <property type="match status" value="1"/>
</dbReference>
<evidence type="ECO:0000313" key="2">
    <source>
        <dbReference type="EMBL" id="QQG45571.1"/>
    </source>
</evidence>
<evidence type="ECO:0000259" key="1">
    <source>
        <dbReference type="SMART" id="SM00507"/>
    </source>
</evidence>
<organism evidence="2 3">
    <name type="scientific">Candidatus Sungiibacteriota bacterium</name>
    <dbReference type="NCBI Taxonomy" id="2750080"/>
    <lineage>
        <taxon>Bacteria</taxon>
        <taxon>Candidatus Sungiibacteriota</taxon>
    </lineage>
</organism>
<dbReference type="Gene3D" id="3.90.75.20">
    <property type="match status" value="1"/>
</dbReference>
<evidence type="ECO:0000313" key="3">
    <source>
        <dbReference type="Proteomes" id="UP000595618"/>
    </source>
</evidence>
<keyword evidence="2" id="KW-0255">Endonuclease</keyword>
<name>A0A7T5UQV4_9BACT</name>
<keyword evidence="2" id="KW-0378">Hydrolase</keyword>
<dbReference type="AlphaFoldDB" id="A0A7T5UQV4"/>
<proteinExistence type="predicted"/>
<dbReference type="InterPro" id="IPR003615">
    <property type="entry name" value="HNH_nuc"/>
</dbReference>
<dbReference type="GO" id="GO:0004519">
    <property type="term" value="F:endonuclease activity"/>
    <property type="evidence" value="ECO:0007669"/>
    <property type="project" value="UniProtKB-KW"/>
</dbReference>
<feature type="domain" description="HNH nuclease" evidence="1">
    <location>
        <begin position="53"/>
        <end position="104"/>
    </location>
</feature>
<dbReference type="EMBL" id="CP066690">
    <property type="protein sequence ID" value="QQG45571.1"/>
    <property type="molecule type" value="Genomic_DNA"/>
</dbReference>
<sequence length="122" mass="14366">MCGKSIYRSRADLQKSKSKKYFCNKSCQTIWRNTLQYIGPRHLNWRGGFSSGSYRAFLRRASKEEVCSFCKITDKRVLVVHHKDRNHLNNRISNLMWLCHNCHTVLHRNTILNVINRAASKL</sequence>
<dbReference type="CDD" id="cd00085">
    <property type="entry name" value="HNHc"/>
    <property type="match status" value="1"/>
</dbReference>
<dbReference type="Proteomes" id="UP000595618">
    <property type="component" value="Chromosome"/>
</dbReference>
<reference evidence="2 3" key="1">
    <citation type="submission" date="2020-07" db="EMBL/GenBank/DDBJ databases">
        <title>Huge and variable diversity of episymbiotic CPR bacteria and DPANN archaea in groundwater ecosystems.</title>
        <authorList>
            <person name="He C.Y."/>
            <person name="Keren R."/>
            <person name="Whittaker M."/>
            <person name="Farag I.F."/>
            <person name="Doudna J."/>
            <person name="Cate J.H.D."/>
            <person name="Banfield J.F."/>
        </authorList>
    </citation>
    <scope>NUCLEOTIDE SEQUENCE [LARGE SCALE GENOMIC DNA]</scope>
    <source>
        <strain evidence="2">NC_groundwater_541_Ag_S-0.1um_46_50</strain>
    </source>
</reference>
<keyword evidence="2" id="KW-0540">Nuclease</keyword>
<accession>A0A7T5UQV4</accession>
<protein>
    <submittedName>
        <fullName evidence="2">HNH endonuclease</fullName>
    </submittedName>
</protein>